<organism evidence="2 3">
    <name type="scientific">Kitasatospora kazusensis</name>
    <dbReference type="NCBI Taxonomy" id="407974"/>
    <lineage>
        <taxon>Bacteria</taxon>
        <taxon>Bacillati</taxon>
        <taxon>Actinomycetota</taxon>
        <taxon>Actinomycetes</taxon>
        <taxon>Kitasatosporales</taxon>
        <taxon>Streptomycetaceae</taxon>
        <taxon>Kitasatospora</taxon>
    </lineage>
</organism>
<dbReference type="InterPro" id="IPR029063">
    <property type="entry name" value="SAM-dependent_MTases_sf"/>
</dbReference>
<comment type="caution">
    <text evidence="2">The sequence shown here is derived from an EMBL/GenBank/DDBJ whole genome shotgun (WGS) entry which is preliminary data.</text>
</comment>
<gene>
    <name evidence="2" type="ORF">GCM10009760_49700</name>
</gene>
<dbReference type="Pfam" id="PF13649">
    <property type="entry name" value="Methyltransf_25"/>
    <property type="match status" value="1"/>
</dbReference>
<feature type="domain" description="Methyltransferase" evidence="1">
    <location>
        <begin position="3"/>
        <end position="79"/>
    </location>
</feature>
<evidence type="ECO:0000259" key="1">
    <source>
        <dbReference type="Pfam" id="PF13649"/>
    </source>
</evidence>
<proteinExistence type="predicted"/>
<evidence type="ECO:0000313" key="3">
    <source>
        <dbReference type="Proteomes" id="UP001422759"/>
    </source>
</evidence>
<evidence type="ECO:0000313" key="2">
    <source>
        <dbReference type="EMBL" id="GAA2152699.1"/>
    </source>
</evidence>
<accession>A0ABP5LRU9</accession>
<sequence>MAARCEALLACDREETALAQARTRLAGLANVTLQHRLLPGDWPEGRFDLIVLSELLYYFTPDDSSRLLDLAVESLEPAGTLLLVHWRPAVAEHAQSGDAVHRQARAHAGLVRIAGHDEPDFLLHVFVRSDALTSPDRLSVAALEGLR</sequence>
<dbReference type="SUPFAM" id="SSF53335">
    <property type="entry name" value="S-adenosyl-L-methionine-dependent methyltransferases"/>
    <property type="match status" value="1"/>
</dbReference>
<keyword evidence="3" id="KW-1185">Reference proteome</keyword>
<reference evidence="3" key="1">
    <citation type="journal article" date="2019" name="Int. J. Syst. Evol. Microbiol.">
        <title>The Global Catalogue of Microorganisms (GCM) 10K type strain sequencing project: providing services to taxonomists for standard genome sequencing and annotation.</title>
        <authorList>
            <consortium name="The Broad Institute Genomics Platform"/>
            <consortium name="The Broad Institute Genome Sequencing Center for Infectious Disease"/>
            <person name="Wu L."/>
            <person name="Ma J."/>
        </authorList>
    </citation>
    <scope>NUCLEOTIDE SEQUENCE [LARGE SCALE GENOMIC DNA]</scope>
    <source>
        <strain evidence="3">JCM 14560</strain>
    </source>
</reference>
<dbReference type="Proteomes" id="UP001422759">
    <property type="component" value="Unassembled WGS sequence"/>
</dbReference>
<dbReference type="InterPro" id="IPR041698">
    <property type="entry name" value="Methyltransf_25"/>
</dbReference>
<dbReference type="Gene3D" id="3.40.50.150">
    <property type="entry name" value="Vaccinia Virus protein VP39"/>
    <property type="match status" value="1"/>
</dbReference>
<dbReference type="EMBL" id="BAAANT010000035">
    <property type="protein sequence ID" value="GAA2152699.1"/>
    <property type="molecule type" value="Genomic_DNA"/>
</dbReference>
<protein>
    <recommendedName>
        <fullName evidence="1">Methyltransferase domain-containing protein</fullName>
    </recommendedName>
</protein>
<name>A0ABP5LRU9_9ACTN</name>